<reference evidence="2 3" key="1">
    <citation type="submission" date="2023-02" db="EMBL/GenBank/DDBJ databases">
        <title>Genome sequence of Sphingobacterium sp. KACC 22765.</title>
        <authorList>
            <person name="Kim S."/>
            <person name="Heo J."/>
            <person name="Kwon S.-W."/>
        </authorList>
    </citation>
    <scope>NUCLEOTIDE SEQUENCE [LARGE SCALE GENOMIC DNA]</scope>
    <source>
        <strain evidence="2 3">KACC 22765</strain>
    </source>
</reference>
<organism evidence="2 3">
    <name type="scientific">Sphingobacterium oryzagri</name>
    <dbReference type="NCBI Taxonomy" id="3025669"/>
    <lineage>
        <taxon>Bacteria</taxon>
        <taxon>Pseudomonadati</taxon>
        <taxon>Bacteroidota</taxon>
        <taxon>Sphingobacteriia</taxon>
        <taxon>Sphingobacteriales</taxon>
        <taxon>Sphingobacteriaceae</taxon>
        <taxon>Sphingobacterium</taxon>
    </lineage>
</organism>
<dbReference type="RefSeq" id="WP_274267428.1">
    <property type="nucleotide sequence ID" value="NZ_CP117880.1"/>
</dbReference>
<protein>
    <submittedName>
        <fullName evidence="2">DUF5712 family protein</fullName>
    </submittedName>
</protein>
<proteinExistence type="predicted"/>
<evidence type="ECO:0000313" key="3">
    <source>
        <dbReference type="Proteomes" id="UP001221558"/>
    </source>
</evidence>
<gene>
    <name evidence="2" type="ORF">PQ465_20675</name>
</gene>
<sequence length="311" mass="35667">MFINITDSQTGDNKGSAAALVQYLEKENKDRHRDDQELWFNGQQHDVLPQLVRVAIDRNIAKLSNNDSKFFLINISPSQKELDHLILKYGKDTAGDLLKDFGVKMMDEYARNFKRPGVMDNRDLLWFGKLEQHRYYKHSDKEVKSGERKIGEKKEGNQMHLQIIVSRKDITNRIKLSPLNNSRGSNVSHSAKLGQFDRRAFKESGEFVFDRMFDFQRNYKDTMHYASTMRNGTIQDKAALYSLAKLLTNTDLVLAKSEFPKTSSLNNDTSLGIVNTITGALDLIPGMSAGGPSQSDMSEEEKRKRKRRRKL</sequence>
<dbReference type="Proteomes" id="UP001221558">
    <property type="component" value="Chromosome"/>
</dbReference>
<keyword evidence="3" id="KW-1185">Reference proteome</keyword>
<accession>A0ABY7WJD8</accession>
<evidence type="ECO:0000256" key="1">
    <source>
        <dbReference type="SAM" id="MobiDB-lite"/>
    </source>
</evidence>
<feature type="region of interest" description="Disordered" evidence="1">
    <location>
        <begin position="285"/>
        <end position="311"/>
    </location>
</feature>
<dbReference type="Pfam" id="PF18976">
    <property type="entry name" value="DUF5712"/>
    <property type="match status" value="1"/>
</dbReference>
<name>A0ABY7WJD8_9SPHI</name>
<dbReference type="EMBL" id="CP117880">
    <property type="protein sequence ID" value="WDF68697.1"/>
    <property type="molecule type" value="Genomic_DNA"/>
</dbReference>
<evidence type="ECO:0000313" key="2">
    <source>
        <dbReference type="EMBL" id="WDF68697.1"/>
    </source>
</evidence>
<dbReference type="InterPro" id="IPR043766">
    <property type="entry name" value="BfmA-like"/>
</dbReference>